<evidence type="ECO:0000256" key="1">
    <source>
        <dbReference type="SAM" id="SignalP"/>
    </source>
</evidence>
<evidence type="ECO:0000313" key="2">
    <source>
        <dbReference type="EMBL" id="KAG5378724.1"/>
    </source>
</evidence>
<comment type="caution">
    <text evidence="2">The sequence shown here is derived from an EMBL/GenBank/DDBJ whole genome shotgun (WGS) entry which is preliminary data.</text>
</comment>
<feature type="chain" id="PRO_5046221397" evidence="1">
    <location>
        <begin position="20"/>
        <end position="108"/>
    </location>
</feature>
<protein>
    <submittedName>
        <fullName evidence="2">Uncharacterized protein</fullName>
    </submittedName>
</protein>
<dbReference type="Proteomes" id="UP000823674">
    <property type="component" value="Chromosome A07"/>
</dbReference>
<name>A0ABQ7KWN1_BRACM</name>
<organism evidence="2 3">
    <name type="scientific">Brassica rapa subsp. trilocularis</name>
    <dbReference type="NCBI Taxonomy" id="1813537"/>
    <lineage>
        <taxon>Eukaryota</taxon>
        <taxon>Viridiplantae</taxon>
        <taxon>Streptophyta</taxon>
        <taxon>Embryophyta</taxon>
        <taxon>Tracheophyta</taxon>
        <taxon>Spermatophyta</taxon>
        <taxon>Magnoliopsida</taxon>
        <taxon>eudicotyledons</taxon>
        <taxon>Gunneridae</taxon>
        <taxon>Pentapetalae</taxon>
        <taxon>rosids</taxon>
        <taxon>malvids</taxon>
        <taxon>Brassicales</taxon>
        <taxon>Brassicaceae</taxon>
        <taxon>Brassiceae</taxon>
        <taxon>Brassica</taxon>
    </lineage>
</organism>
<keyword evidence="3" id="KW-1185">Reference proteome</keyword>
<sequence length="108" mass="12101">MITIDFLVTFVSFVTEIVSFFGSGRRICQCCRIWPENSSASSDLARELVSVVGSGRRTRQSRPIWPENSSASSSSDLAGELVVAGFDDIKVESEKSWRRMRIVLRLII</sequence>
<reference evidence="2 3" key="1">
    <citation type="submission" date="2021-03" db="EMBL/GenBank/DDBJ databases">
        <authorList>
            <person name="King G.J."/>
            <person name="Bancroft I."/>
            <person name="Baten A."/>
            <person name="Bloomfield J."/>
            <person name="Borpatragohain P."/>
            <person name="He Z."/>
            <person name="Irish N."/>
            <person name="Irwin J."/>
            <person name="Liu K."/>
            <person name="Mauleon R.P."/>
            <person name="Moore J."/>
            <person name="Morris R."/>
            <person name="Ostergaard L."/>
            <person name="Wang B."/>
            <person name="Wells R."/>
        </authorList>
    </citation>
    <scope>NUCLEOTIDE SEQUENCE [LARGE SCALE GENOMIC DNA]</scope>
    <source>
        <strain evidence="2">R-o-18</strain>
        <tissue evidence="2">Leaf</tissue>
    </source>
</reference>
<evidence type="ECO:0000313" key="3">
    <source>
        <dbReference type="Proteomes" id="UP000823674"/>
    </source>
</evidence>
<accession>A0ABQ7KWN1</accession>
<keyword evidence="1" id="KW-0732">Signal</keyword>
<feature type="signal peptide" evidence="1">
    <location>
        <begin position="1"/>
        <end position="19"/>
    </location>
</feature>
<proteinExistence type="predicted"/>
<gene>
    <name evidence="2" type="primary">A07g504530.1_BraROA</name>
    <name evidence="2" type="ORF">IGI04_026566</name>
</gene>
<dbReference type="EMBL" id="JADBGQ010000009">
    <property type="protein sequence ID" value="KAG5378724.1"/>
    <property type="molecule type" value="Genomic_DNA"/>
</dbReference>